<evidence type="ECO:0000313" key="1">
    <source>
        <dbReference type="EMBL" id="QJA58105.1"/>
    </source>
</evidence>
<dbReference type="AlphaFoldDB" id="A0A6M3IL97"/>
<proteinExistence type="predicted"/>
<name>A0A6M3IL97_9ZZZZ</name>
<evidence type="ECO:0000313" key="2">
    <source>
        <dbReference type="EMBL" id="QJA72807.1"/>
    </source>
</evidence>
<organism evidence="1">
    <name type="scientific">viral metagenome</name>
    <dbReference type="NCBI Taxonomy" id="1070528"/>
    <lineage>
        <taxon>unclassified sequences</taxon>
        <taxon>metagenomes</taxon>
        <taxon>organismal metagenomes</taxon>
    </lineage>
</organism>
<reference evidence="1" key="1">
    <citation type="submission" date="2020-03" db="EMBL/GenBank/DDBJ databases">
        <title>The deep terrestrial virosphere.</title>
        <authorList>
            <person name="Holmfeldt K."/>
            <person name="Nilsson E."/>
            <person name="Simone D."/>
            <person name="Lopez-Fernandez M."/>
            <person name="Wu X."/>
            <person name="de Brujin I."/>
            <person name="Lundin D."/>
            <person name="Andersson A."/>
            <person name="Bertilsson S."/>
            <person name="Dopson M."/>
        </authorList>
    </citation>
    <scope>NUCLEOTIDE SEQUENCE</scope>
    <source>
        <strain evidence="2">MM415A02607</strain>
        <strain evidence="1">MM415B01502</strain>
    </source>
</reference>
<accession>A0A6M3IL97</accession>
<gene>
    <name evidence="2" type="ORF">MM415A02607_0013</name>
    <name evidence="1" type="ORF">MM415B01502_0018</name>
</gene>
<dbReference type="EMBL" id="MT141979">
    <property type="protein sequence ID" value="QJA72807.1"/>
    <property type="molecule type" value="Genomic_DNA"/>
</dbReference>
<dbReference type="EMBL" id="MT141308">
    <property type="protein sequence ID" value="QJA58105.1"/>
    <property type="molecule type" value="Genomic_DNA"/>
</dbReference>
<protein>
    <submittedName>
        <fullName evidence="1">Uncharacterized protein</fullName>
    </submittedName>
</protein>
<sequence>MITRNEKQKELPVVITIKQAHEVAKELGFDRTIPTIIAWVKKYQLGYRVGGSWQVQTEKFISYLKGEEPAHVDSKKE</sequence>